<feature type="compositionally biased region" description="Basic and acidic residues" evidence="1">
    <location>
        <begin position="144"/>
        <end position="158"/>
    </location>
</feature>
<sequence length="158" mass="17482">MLSKGRSRKGQALPFQHSRARQVLCAPCTRSIECAREGVGPAYQHTKQEEAGPDFLAMNRRAAIHGVTPPEQARIPGVLPSMEATGVRNKYAWPDAKNPAQPCCCREAMPKSGCKRAWRTRRSVQQRYGSRSTQQMSAKCSEGQGHKNGSERSPFKLS</sequence>
<protein>
    <submittedName>
        <fullName evidence="2">Uncharacterized protein</fullName>
    </submittedName>
</protein>
<organism evidence="2 3">
    <name type="scientific">Elliptochloris bilobata</name>
    <dbReference type="NCBI Taxonomy" id="381761"/>
    <lineage>
        <taxon>Eukaryota</taxon>
        <taxon>Viridiplantae</taxon>
        <taxon>Chlorophyta</taxon>
        <taxon>core chlorophytes</taxon>
        <taxon>Trebouxiophyceae</taxon>
        <taxon>Trebouxiophyceae incertae sedis</taxon>
        <taxon>Elliptochloris clade</taxon>
        <taxon>Elliptochloris</taxon>
    </lineage>
</organism>
<dbReference type="Proteomes" id="UP001445335">
    <property type="component" value="Unassembled WGS sequence"/>
</dbReference>
<dbReference type="AlphaFoldDB" id="A0AAW1QMB5"/>
<evidence type="ECO:0000313" key="2">
    <source>
        <dbReference type="EMBL" id="KAK9822660.1"/>
    </source>
</evidence>
<feature type="compositionally biased region" description="Polar residues" evidence="1">
    <location>
        <begin position="125"/>
        <end position="138"/>
    </location>
</feature>
<gene>
    <name evidence="2" type="ORF">WJX81_005286</name>
</gene>
<comment type="caution">
    <text evidence="2">The sequence shown here is derived from an EMBL/GenBank/DDBJ whole genome shotgun (WGS) entry which is preliminary data.</text>
</comment>
<accession>A0AAW1QMB5</accession>
<evidence type="ECO:0000256" key="1">
    <source>
        <dbReference type="SAM" id="MobiDB-lite"/>
    </source>
</evidence>
<proteinExistence type="predicted"/>
<name>A0AAW1QMB5_9CHLO</name>
<keyword evidence="3" id="KW-1185">Reference proteome</keyword>
<reference evidence="2 3" key="1">
    <citation type="journal article" date="2024" name="Nat. Commun.">
        <title>Phylogenomics reveals the evolutionary origins of lichenization in chlorophyte algae.</title>
        <authorList>
            <person name="Puginier C."/>
            <person name="Libourel C."/>
            <person name="Otte J."/>
            <person name="Skaloud P."/>
            <person name="Haon M."/>
            <person name="Grisel S."/>
            <person name="Petersen M."/>
            <person name="Berrin J.G."/>
            <person name="Delaux P.M."/>
            <person name="Dal Grande F."/>
            <person name="Keller J."/>
        </authorList>
    </citation>
    <scope>NUCLEOTIDE SEQUENCE [LARGE SCALE GENOMIC DNA]</scope>
    <source>
        <strain evidence="2 3">SAG 245.80</strain>
    </source>
</reference>
<dbReference type="EMBL" id="JALJOU010000085">
    <property type="protein sequence ID" value="KAK9822660.1"/>
    <property type="molecule type" value="Genomic_DNA"/>
</dbReference>
<feature type="region of interest" description="Disordered" evidence="1">
    <location>
        <begin position="116"/>
        <end position="158"/>
    </location>
</feature>
<evidence type="ECO:0000313" key="3">
    <source>
        <dbReference type="Proteomes" id="UP001445335"/>
    </source>
</evidence>